<keyword evidence="3" id="KW-1185">Reference proteome</keyword>
<protein>
    <submittedName>
        <fullName evidence="2">Metal dependent phosphohydrolase</fullName>
    </submittedName>
</protein>
<dbReference type="GO" id="GO:0008081">
    <property type="term" value="F:phosphoric diester hydrolase activity"/>
    <property type="evidence" value="ECO:0007669"/>
    <property type="project" value="UniProtKB-ARBA"/>
</dbReference>
<feature type="domain" description="HD-GYP" evidence="1">
    <location>
        <begin position="128"/>
        <end position="324"/>
    </location>
</feature>
<reference evidence="2 3" key="1">
    <citation type="submission" date="2017-05" db="EMBL/GenBank/DDBJ databases">
        <title>Genomic insights into alkan degradation activity of Oleiphilus messinensis.</title>
        <authorList>
            <person name="Kozyavkin S.A."/>
            <person name="Slesarev A.I."/>
            <person name="Golyshin P.N."/>
            <person name="Korzhenkov A."/>
            <person name="Golyshina O.N."/>
            <person name="Toshchakov S.V."/>
        </authorList>
    </citation>
    <scope>NUCLEOTIDE SEQUENCE [LARGE SCALE GENOMIC DNA]</scope>
    <source>
        <strain evidence="2 3">ME102</strain>
    </source>
</reference>
<dbReference type="NCBIfam" id="TIGR00277">
    <property type="entry name" value="HDIG"/>
    <property type="match status" value="1"/>
</dbReference>
<dbReference type="InterPro" id="IPR003607">
    <property type="entry name" value="HD/PDEase_dom"/>
</dbReference>
<dbReference type="Gene3D" id="1.10.3210.10">
    <property type="entry name" value="Hypothetical protein af1432"/>
    <property type="match status" value="1"/>
</dbReference>
<keyword evidence="2" id="KW-0378">Hydrolase</keyword>
<evidence type="ECO:0000313" key="3">
    <source>
        <dbReference type="Proteomes" id="UP000196027"/>
    </source>
</evidence>
<dbReference type="AlphaFoldDB" id="A0A1Y0I3C1"/>
<name>A0A1Y0I3C1_9GAMM</name>
<dbReference type="PANTHER" id="PTHR43155:SF2">
    <property type="entry name" value="CYCLIC DI-GMP PHOSPHODIESTERASE PA4108"/>
    <property type="match status" value="1"/>
</dbReference>
<dbReference type="InterPro" id="IPR006675">
    <property type="entry name" value="HDIG_dom"/>
</dbReference>
<evidence type="ECO:0000313" key="2">
    <source>
        <dbReference type="EMBL" id="ARU54699.1"/>
    </source>
</evidence>
<evidence type="ECO:0000259" key="1">
    <source>
        <dbReference type="PROSITE" id="PS51832"/>
    </source>
</evidence>
<dbReference type="Pfam" id="PF11871">
    <property type="entry name" value="DUF3391"/>
    <property type="match status" value="1"/>
</dbReference>
<dbReference type="EMBL" id="CP021425">
    <property type="protein sequence ID" value="ARU54699.1"/>
    <property type="molecule type" value="Genomic_DNA"/>
</dbReference>
<dbReference type="InterPro" id="IPR021812">
    <property type="entry name" value="DUF3391"/>
</dbReference>
<dbReference type="Pfam" id="PF13487">
    <property type="entry name" value="HD_5"/>
    <property type="match status" value="1"/>
</dbReference>
<dbReference type="CDD" id="cd00077">
    <property type="entry name" value="HDc"/>
    <property type="match status" value="1"/>
</dbReference>
<dbReference type="PROSITE" id="PS51832">
    <property type="entry name" value="HD_GYP"/>
    <property type="match status" value="1"/>
</dbReference>
<dbReference type="Proteomes" id="UP000196027">
    <property type="component" value="Chromosome"/>
</dbReference>
<organism evidence="2 3">
    <name type="scientific">Oleiphilus messinensis</name>
    <dbReference type="NCBI Taxonomy" id="141451"/>
    <lineage>
        <taxon>Bacteria</taxon>
        <taxon>Pseudomonadati</taxon>
        <taxon>Pseudomonadota</taxon>
        <taxon>Gammaproteobacteria</taxon>
        <taxon>Oceanospirillales</taxon>
        <taxon>Oleiphilaceae</taxon>
        <taxon>Oleiphilus</taxon>
    </lineage>
</organism>
<gene>
    <name evidence="2" type="ORF">OLMES_0596</name>
</gene>
<dbReference type="InterPro" id="IPR037522">
    <property type="entry name" value="HD_GYP_dom"/>
</dbReference>
<dbReference type="PANTHER" id="PTHR43155">
    <property type="entry name" value="CYCLIC DI-GMP PHOSPHODIESTERASE PA4108-RELATED"/>
    <property type="match status" value="1"/>
</dbReference>
<dbReference type="KEGG" id="ome:OLMES_0596"/>
<sequence length="397" mass="44890">MPVDNLEIGMYVTRLDRPWTEIPVLLQGMTINSIDDIELLRSHCRHVFIEIEKEFWIDNQKSGPITAEGTAPNYPGLRENKPFHDTLPGAKIVFDEGVDHVEQIMENIKKDHQIDLERSRALIRSCVDSILTNANALLWMTKIKEKDHYTAEHCLRVGILSIAFGRFLGLSPAELELVGMCGMLHDVGKLKVPDDILNKPGRLSRIEFAIMKQHTNLGYDILKQYEDLEPMVQDTAMSHHERIDGKGYPEGLDAGYLHKFIRLITIVDAYDAITSSRCYKSGSPALDALQILFAERDKHFDKELVEAFIQMVGIYPPGSLVEMTNGEIGIVVSANPEYRLRPRVELVLTSDKKQRPPYIVNLADDIKDKSGEIYSIKKGLANGTYGVDVKEYINKSV</sequence>
<proteinExistence type="predicted"/>
<dbReference type="SMART" id="SM00471">
    <property type="entry name" value="HDc"/>
    <property type="match status" value="1"/>
</dbReference>
<dbReference type="SUPFAM" id="SSF109604">
    <property type="entry name" value="HD-domain/PDEase-like"/>
    <property type="match status" value="1"/>
</dbReference>
<accession>A0A1Y0I3C1</accession>